<dbReference type="AlphaFoldDB" id="A0A0A9GGD6"/>
<reference evidence="1" key="1">
    <citation type="submission" date="2014-09" db="EMBL/GenBank/DDBJ databases">
        <authorList>
            <person name="Magalhaes I.L.F."/>
            <person name="Oliveira U."/>
            <person name="Santos F.R."/>
            <person name="Vidigal T.H.D.A."/>
            <person name="Brescovit A.D."/>
            <person name="Santos A.J."/>
        </authorList>
    </citation>
    <scope>NUCLEOTIDE SEQUENCE</scope>
    <source>
        <tissue evidence="1">Shoot tissue taken approximately 20 cm above the soil surface</tissue>
    </source>
</reference>
<organism evidence="1">
    <name type="scientific">Arundo donax</name>
    <name type="common">Giant reed</name>
    <name type="synonym">Donax arundinaceus</name>
    <dbReference type="NCBI Taxonomy" id="35708"/>
    <lineage>
        <taxon>Eukaryota</taxon>
        <taxon>Viridiplantae</taxon>
        <taxon>Streptophyta</taxon>
        <taxon>Embryophyta</taxon>
        <taxon>Tracheophyta</taxon>
        <taxon>Spermatophyta</taxon>
        <taxon>Magnoliopsida</taxon>
        <taxon>Liliopsida</taxon>
        <taxon>Poales</taxon>
        <taxon>Poaceae</taxon>
        <taxon>PACMAD clade</taxon>
        <taxon>Arundinoideae</taxon>
        <taxon>Arundineae</taxon>
        <taxon>Arundo</taxon>
    </lineage>
</organism>
<reference evidence="1" key="2">
    <citation type="journal article" date="2015" name="Data Brief">
        <title>Shoot transcriptome of the giant reed, Arundo donax.</title>
        <authorList>
            <person name="Barrero R.A."/>
            <person name="Guerrero F.D."/>
            <person name="Moolhuijzen P."/>
            <person name="Goolsby J.A."/>
            <person name="Tidwell J."/>
            <person name="Bellgard S.E."/>
            <person name="Bellgard M.I."/>
        </authorList>
    </citation>
    <scope>NUCLEOTIDE SEQUENCE</scope>
    <source>
        <tissue evidence="1">Shoot tissue taken approximately 20 cm above the soil surface</tissue>
    </source>
</reference>
<name>A0A0A9GGD6_ARUDO</name>
<accession>A0A0A9GGD6</accession>
<evidence type="ECO:0000313" key="1">
    <source>
        <dbReference type="EMBL" id="JAE24135.1"/>
    </source>
</evidence>
<sequence>MLSLRYCTMITKHIFHIISPLSVSSYCSNFCATRFVF</sequence>
<proteinExistence type="predicted"/>
<dbReference type="EMBL" id="GBRH01173761">
    <property type="protein sequence ID" value="JAE24135.1"/>
    <property type="molecule type" value="Transcribed_RNA"/>
</dbReference>
<protein>
    <submittedName>
        <fullName evidence="1">Uncharacterized protein</fullName>
    </submittedName>
</protein>